<dbReference type="AlphaFoldDB" id="A0A9D3MN31"/>
<gene>
    <name evidence="1" type="ORF">ANANG_G00057360</name>
</gene>
<keyword evidence="2" id="KW-1185">Reference proteome</keyword>
<accession>A0A9D3MN31</accession>
<protein>
    <submittedName>
        <fullName evidence="1">Uncharacterized protein</fullName>
    </submittedName>
</protein>
<proteinExistence type="predicted"/>
<evidence type="ECO:0000313" key="1">
    <source>
        <dbReference type="EMBL" id="KAG5851959.1"/>
    </source>
</evidence>
<feature type="non-terminal residue" evidence="1">
    <location>
        <position position="153"/>
    </location>
</feature>
<dbReference type="EMBL" id="JAFIRN010000003">
    <property type="protein sequence ID" value="KAG5851959.1"/>
    <property type="molecule type" value="Genomic_DNA"/>
</dbReference>
<comment type="caution">
    <text evidence="1">The sequence shown here is derived from an EMBL/GenBank/DDBJ whole genome shotgun (WGS) entry which is preliminary data.</text>
</comment>
<reference evidence="1" key="1">
    <citation type="submission" date="2021-01" db="EMBL/GenBank/DDBJ databases">
        <title>A chromosome-scale assembly of European eel, Anguilla anguilla.</title>
        <authorList>
            <person name="Henkel C."/>
            <person name="Jong-Raadsen S.A."/>
            <person name="Dufour S."/>
            <person name="Weltzien F.-A."/>
            <person name="Palstra A.P."/>
            <person name="Pelster B."/>
            <person name="Spaink H.P."/>
            <person name="Van Den Thillart G.E."/>
            <person name="Jansen H."/>
            <person name="Zahm M."/>
            <person name="Klopp C."/>
            <person name="Cedric C."/>
            <person name="Louis A."/>
            <person name="Berthelot C."/>
            <person name="Parey E."/>
            <person name="Roest Crollius H."/>
            <person name="Montfort J."/>
            <person name="Robinson-Rechavi M."/>
            <person name="Bucao C."/>
            <person name="Bouchez O."/>
            <person name="Gislard M."/>
            <person name="Lluch J."/>
            <person name="Milhes M."/>
            <person name="Lampietro C."/>
            <person name="Lopez Roques C."/>
            <person name="Donnadieu C."/>
            <person name="Braasch I."/>
            <person name="Desvignes T."/>
            <person name="Postlethwait J."/>
            <person name="Bobe J."/>
            <person name="Guiguen Y."/>
            <person name="Dirks R."/>
        </authorList>
    </citation>
    <scope>NUCLEOTIDE SEQUENCE</scope>
    <source>
        <strain evidence="1">Tag_6206</strain>
        <tissue evidence="1">Liver</tissue>
    </source>
</reference>
<organism evidence="1 2">
    <name type="scientific">Anguilla anguilla</name>
    <name type="common">European freshwater eel</name>
    <name type="synonym">Muraena anguilla</name>
    <dbReference type="NCBI Taxonomy" id="7936"/>
    <lineage>
        <taxon>Eukaryota</taxon>
        <taxon>Metazoa</taxon>
        <taxon>Chordata</taxon>
        <taxon>Craniata</taxon>
        <taxon>Vertebrata</taxon>
        <taxon>Euteleostomi</taxon>
        <taxon>Actinopterygii</taxon>
        <taxon>Neopterygii</taxon>
        <taxon>Teleostei</taxon>
        <taxon>Anguilliformes</taxon>
        <taxon>Anguillidae</taxon>
        <taxon>Anguilla</taxon>
    </lineage>
</organism>
<name>A0A9D3MN31_ANGAN</name>
<dbReference type="Proteomes" id="UP001044222">
    <property type="component" value="Unassembled WGS sequence"/>
</dbReference>
<sequence length="153" mass="17295">RTDERIRLKLSLGRKIKQPYHTVQVLGISIPPLARLVFLSQGKEVDESIESLQPGERWRLTLVHCHSFPHPFIHPLLSARLSPHCHLHPSRPLLSLPRSHFPLCHRLTQSPPPPPLPHFQPQILPFSQTLSPLLSPPSHLPRSLRALTLTASA</sequence>
<evidence type="ECO:0000313" key="2">
    <source>
        <dbReference type="Proteomes" id="UP001044222"/>
    </source>
</evidence>